<dbReference type="Proteomes" id="UP000032483">
    <property type="component" value="Unassembled WGS sequence"/>
</dbReference>
<evidence type="ECO:0000313" key="8">
    <source>
        <dbReference type="Proteomes" id="UP000032483"/>
    </source>
</evidence>
<proteinExistence type="predicted"/>
<dbReference type="EMBL" id="WMZR01000006">
    <property type="protein sequence ID" value="MTS51162.1"/>
    <property type="molecule type" value="Genomic_DNA"/>
</dbReference>
<reference evidence="7 9" key="2">
    <citation type="journal article" date="2019" name="Nat. Med.">
        <title>A library of human gut bacterial isolates paired with longitudinal multiomics data enables mechanistic microbiome research.</title>
        <authorList>
            <person name="Poyet M."/>
            <person name="Groussin M."/>
            <person name="Gibbons S.M."/>
            <person name="Avila-Pacheco J."/>
            <person name="Jiang X."/>
            <person name="Kearney S.M."/>
            <person name="Perrotta A.R."/>
            <person name="Berdy B."/>
            <person name="Zhao S."/>
            <person name="Lieberman T.D."/>
            <person name="Swanson P.K."/>
            <person name="Smith M."/>
            <person name="Roesemann S."/>
            <person name="Alexander J.E."/>
            <person name="Rich S.A."/>
            <person name="Livny J."/>
            <person name="Vlamakis H."/>
            <person name="Clish C."/>
            <person name="Bullock K."/>
            <person name="Deik A."/>
            <person name="Scott J."/>
            <person name="Pierce K.A."/>
            <person name="Xavier R.J."/>
            <person name="Alm E.J."/>
        </authorList>
    </citation>
    <scope>NUCLEOTIDE SEQUENCE [LARGE SCALE GENOMIC DNA]</scope>
    <source>
        <strain evidence="7 9">BIOML-A7</strain>
    </source>
</reference>
<dbReference type="GeneID" id="42855765"/>
<dbReference type="SMART" id="SM00354">
    <property type="entry name" value="HTH_LACI"/>
    <property type="match status" value="1"/>
</dbReference>
<evidence type="ECO:0000313" key="6">
    <source>
        <dbReference type="EMBL" id="KJF40952.1"/>
    </source>
</evidence>
<gene>
    <name evidence="7" type="ORF">GMD52_06380</name>
    <name evidence="6" type="ORF">TQ39_03835</name>
</gene>
<dbReference type="Gene3D" id="1.10.260.40">
    <property type="entry name" value="lambda repressor-like DNA-binding domains"/>
    <property type="match status" value="1"/>
</dbReference>
<dbReference type="PANTHER" id="PTHR30146">
    <property type="entry name" value="LACI-RELATED TRANSCRIPTIONAL REPRESSOR"/>
    <property type="match status" value="1"/>
</dbReference>
<evidence type="ECO:0000256" key="3">
    <source>
        <dbReference type="ARBA" id="ARBA00023125"/>
    </source>
</evidence>
<dbReference type="SUPFAM" id="SSF47413">
    <property type="entry name" value="lambda repressor-like DNA-binding domains"/>
    <property type="match status" value="1"/>
</dbReference>
<dbReference type="Pfam" id="PF00356">
    <property type="entry name" value="LacI"/>
    <property type="match status" value="1"/>
</dbReference>
<evidence type="ECO:0000256" key="4">
    <source>
        <dbReference type="ARBA" id="ARBA00023163"/>
    </source>
</evidence>
<dbReference type="Gene3D" id="3.40.50.2300">
    <property type="match status" value="2"/>
</dbReference>
<keyword evidence="1" id="KW-0678">Repressor</keyword>
<evidence type="ECO:0000256" key="1">
    <source>
        <dbReference type="ARBA" id="ARBA00022491"/>
    </source>
</evidence>
<sequence>MTNIKHVATLAGVSASTVSRVLNGKSYVNETTRQKVMEAVQKTNYRPNVLAKSLKMGRSNTICLMVPSIQNLIFPEIARGVEDVARRNGFTVVLCNTDEDAAVEKAYIDKMKTRWIDGFVVCSNIGEADHIRALRVEGFPLVLVNRFEERDINVLDTVAVDSFQAAYDAVQYLVRTGHRRIALAYGREELYFYRERYRGYCQALSDAGLPYEEALVMRESSGVDSFYRLTQEVMRLPQPPDAIFTTSDPKAFVVMHALHDMGVRIPEDVSVLGFDNVSLSSMVEPPLSTVAQPLYDMGAVAAKNLIHQIRYKEKNGELPPPVRNVLGVDLIVRRSTR</sequence>
<organism evidence="6 8">
    <name type="scientific">Ruthenibacterium lactatiformans</name>
    <dbReference type="NCBI Taxonomy" id="1550024"/>
    <lineage>
        <taxon>Bacteria</taxon>
        <taxon>Bacillati</taxon>
        <taxon>Bacillota</taxon>
        <taxon>Clostridia</taxon>
        <taxon>Eubacteriales</taxon>
        <taxon>Oscillospiraceae</taxon>
        <taxon>Ruthenibacterium</taxon>
    </lineage>
</organism>
<keyword evidence="4" id="KW-0804">Transcription</keyword>
<comment type="caution">
    <text evidence="6">The sequence shown here is derived from an EMBL/GenBank/DDBJ whole genome shotgun (WGS) entry which is preliminary data.</text>
</comment>
<dbReference type="AlphaFoldDB" id="A0A0D8J216"/>
<dbReference type="EMBL" id="JXXK01000003">
    <property type="protein sequence ID" value="KJF40952.1"/>
    <property type="molecule type" value="Genomic_DNA"/>
</dbReference>
<reference evidence="6" key="1">
    <citation type="submission" date="2015-02" db="EMBL/GenBank/DDBJ databases">
        <title>A novel member of the family Ruminococcaceae isolated from human feces.</title>
        <authorList>
            <person name="Shkoporov A.N."/>
            <person name="Chaplin A.V."/>
            <person name="Motuzova O.V."/>
            <person name="Kafarskaia L.I."/>
            <person name="Khokhlova E.V."/>
            <person name="Efimov B.A."/>
        </authorList>
    </citation>
    <scope>NUCLEOTIDE SEQUENCE [LARGE SCALE GENOMIC DNA]</scope>
    <source>
        <strain evidence="6">585-1</strain>
    </source>
</reference>
<dbReference type="Pfam" id="PF00532">
    <property type="entry name" value="Peripla_BP_1"/>
    <property type="match status" value="1"/>
</dbReference>
<dbReference type="InterPro" id="IPR010982">
    <property type="entry name" value="Lambda_DNA-bd_dom_sf"/>
</dbReference>
<dbReference type="InterPro" id="IPR001761">
    <property type="entry name" value="Peripla_BP/Lac1_sug-bd_dom"/>
</dbReference>
<keyword evidence="3 7" id="KW-0238">DNA-binding</keyword>
<dbReference type="RefSeq" id="WP_050004623.1">
    <property type="nucleotide sequence ID" value="NZ_CAUBBA010000007.1"/>
</dbReference>
<dbReference type="InterPro" id="IPR028082">
    <property type="entry name" value="Peripla_BP_I"/>
</dbReference>
<dbReference type="CDD" id="cd01392">
    <property type="entry name" value="HTH_LacI"/>
    <property type="match status" value="1"/>
</dbReference>
<keyword evidence="2" id="KW-0805">Transcription regulation</keyword>
<dbReference type="PROSITE" id="PS50932">
    <property type="entry name" value="HTH_LACI_2"/>
    <property type="match status" value="1"/>
</dbReference>
<protein>
    <submittedName>
        <fullName evidence="7">LacI family DNA-binding transcriptional regulator</fullName>
    </submittedName>
    <submittedName>
        <fullName evidence="6">LacI family transcriptional regulator</fullName>
    </submittedName>
</protein>
<dbReference type="InterPro" id="IPR000843">
    <property type="entry name" value="HTH_LacI"/>
</dbReference>
<feature type="domain" description="HTH lacI-type" evidence="5">
    <location>
        <begin position="2"/>
        <end position="56"/>
    </location>
</feature>
<dbReference type="GO" id="GO:0000976">
    <property type="term" value="F:transcription cis-regulatory region binding"/>
    <property type="evidence" value="ECO:0007669"/>
    <property type="project" value="TreeGrafter"/>
</dbReference>
<dbReference type="PANTHER" id="PTHR30146:SF148">
    <property type="entry name" value="HTH-TYPE TRANSCRIPTIONAL REPRESSOR PURR-RELATED"/>
    <property type="match status" value="1"/>
</dbReference>
<dbReference type="GO" id="GO:0003700">
    <property type="term" value="F:DNA-binding transcription factor activity"/>
    <property type="evidence" value="ECO:0007669"/>
    <property type="project" value="TreeGrafter"/>
</dbReference>
<evidence type="ECO:0000313" key="9">
    <source>
        <dbReference type="Proteomes" id="UP000449193"/>
    </source>
</evidence>
<dbReference type="Proteomes" id="UP000449193">
    <property type="component" value="Unassembled WGS sequence"/>
</dbReference>
<keyword evidence="8" id="KW-1185">Reference proteome</keyword>
<dbReference type="PATRIC" id="fig|1550024.3.peg.858"/>
<name>A0A0D8J216_9FIRM</name>
<evidence type="ECO:0000259" key="5">
    <source>
        <dbReference type="PROSITE" id="PS50932"/>
    </source>
</evidence>
<evidence type="ECO:0000313" key="7">
    <source>
        <dbReference type="EMBL" id="MTS51162.1"/>
    </source>
</evidence>
<dbReference type="CDD" id="cd06267">
    <property type="entry name" value="PBP1_LacI_sugar_binding-like"/>
    <property type="match status" value="1"/>
</dbReference>
<dbReference type="SUPFAM" id="SSF53822">
    <property type="entry name" value="Periplasmic binding protein-like I"/>
    <property type="match status" value="1"/>
</dbReference>
<evidence type="ECO:0000256" key="2">
    <source>
        <dbReference type="ARBA" id="ARBA00023015"/>
    </source>
</evidence>
<accession>A0A0D8J216</accession>